<dbReference type="NCBIfam" id="NF010761">
    <property type="entry name" value="PRK14164.1"/>
    <property type="match status" value="1"/>
</dbReference>
<keyword evidence="3" id="KW-0963">Cytoplasm</keyword>
<evidence type="ECO:0000256" key="7">
    <source>
        <dbReference type="SAM" id="MobiDB-lite"/>
    </source>
</evidence>
<dbReference type="CDD" id="cd00446">
    <property type="entry name" value="GrpE"/>
    <property type="match status" value="1"/>
</dbReference>
<dbReference type="GO" id="GO:0006457">
    <property type="term" value="P:protein folding"/>
    <property type="evidence" value="ECO:0007669"/>
    <property type="project" value="InterPro"/>
</dbReference>
<comment type="subunit">
    <text evidence="3">Homodimer.</text>
</comment>
<dbReference type="EMBL" id="WEGI01000016">
    <property type="protein sequence ID" value="MQY30999.1"/>
    <property type="molecule type" value="Genomic_DNA"/>
</dbReference>
<comment type="similarity">
    <text evidence="1 3 5">Belongs to the GrpE family.</text>
</comment>
<dbReference type="GO" id="GO:0051082">
    <property type="term" value="F:unfolded protein binding"/>
    <property type="evidence" value="ECO:0007669"/>
    <property type="project" value="TreeGrafter"/>
</dbReference>
<dbReference type="SUPFAM" id="SSF51064">
    <property type="entry name" value="Head domain of nucleotide exchange factor GrpE"/>
    <property type="match status" value="1"/>
</dbReference>
<evidence type="ECO:0000256" key="2">
    <source>
        <dbReference type="ARBA" id="ARBA00023186"/>
    </source>
</evidence>
<gene>
    <name evidence="3 8" type="primary">grpE</name>
    <name evidence="8" type="ORF">NRB56_66050</name>
</gene>
<sequence length="253" mass="26005">MSQNPEQEPVTIVDNRKVDPETGEVREPAADATAAPTPEAGPDAAAATAAATGNGEAGNGEAAASVSTGSAGAELAERTADLQRLTAEYANYRRRVDRDRKAAVDAAKASVVTELLGVLDDLDRARAHGDLESGPLKSVADKLADALRKQGLDEFGTEGEPFDPTLHEAVQHEGDGHDPVIGVVMRKGYRFGDRVLRHALVGVTDAALADDTAASRVVGTTASRVTGTGPEDGSAADPETPETTNAGDGSADE</sequence>
<dbReference type="GO" id="GO:0042803">
    <property type="term" value="F:protein homodimerization activity"/>
    <property type="evidence" value="ECO:0007669"/>
    <property type="project" value="InterPro"/>
</dbReference>
<dbReference type="Pfam" id="PF01025">
    <property type="entry name" value="GrpE"/>
    <property type="match status" value="1"/>
</dbReference>
<dbReference type="GO" id="GO:0005737">
    <property type="term" value="C:cytoplasm"/>
    <property type="evidence" value="ECO:0007669"/>
    <property type="project" value="UniProtKB-SubCell"/>
</dbReference>
<evidence type="ECO:0000256" key="5">
    <source>
        <dbReference type="RuleBase" id="RU004478"/>
    </source>
</evidence>
<keyword evidence="9" id="KW-1185">Reference proteome</keyword>
<protein>
    <recommendedName>
        <fullName evidence="3 4">Protein GrpE</fullName>
    </recommendedName>
    <alternativeName>
        <fullName evidence="3">HSP-70 cofactor</fullName>
    </alternativeName>
</protein>
<evidence type="ECO:0000256" key="3">
    <source>
        <dbReference type="HAMAP-Rule" id="MF_01151"/>
    </source>
</evidence>
<accession>A0A7K0DYX0</accession>
<feature type="region of interest" description="Disordered" evidence="7">
    <location>
        <begin position="1"/>
        <end position="75"/>
    </location>
</feature>
<comment type="caution">
    <text evidence="8">The sequence shown here is derived from an EMBL/GenBank/DDBJ whole genome shotgun (WGS) entry which is preliminary data.</text>
</comment>
<dbReference type="Gene3D" id="2.30.22.10">
    <property type="entry name" value="Head domain of nucleotide exchange factor GrpE"/>
    <property type="match status" value="1"/>
</dbReference>
<dbReference type="HAMAP" id="MF_01151">
    <property type="entry name" value="GrpE"/>
    <property type="match status" value="1"/>
</dbReference>
<dbReference type="AlphaFoldDB" id="A0A7K0DYX0"/>
<evidence type="ECO:0000256" key="6">
    <source>
        <dbReference type="SAM" id="Coils"/>
    </source>
</evidence>
<evidence type="ECO:0000313" key="8">
    <source>
        <dbReference type="EMBL" id="MQY30999.1"/>
    </source>
</evidence>
<feature type="coiled-coil region" evidence="6">
    <location>
        <begin position="75"/>
        <end position="102"/>
    </location>
</feature>
<dbReference type="InterPro" id="IPR009012">
    <property type="entry name" value="GrpE_head"/>
</dbReference>
<dbReference type="InterPro" id="IPR013805">
    <property type="entry name" value="GrpE_CC"/>
</dbReference>
<organism evidence="8 9">
    <name type="scientific">Nocardia aurantia</name>
    <dbReference type="NCBI Taxonomy" id="2585199"/>
    <lineage>
        <taxon>Bacteria</taxon>
        <taxon>Bacillati</taxon>
        <taxon>Actinomycetota</taxon>
        <taxon>Actinomycetes</taxon>
        <taxon>Mycobacteriales</taxon>
        <taxon>Nocardiaceae</taxon>
        <taxon>Nocardia</taxon>
    </lineage>
</organism>
<reference evidence="8 9" key="1">
    <citation type="submission" date="2019-10" db="EMBL/GenBank/DDBJ databases">
        <title>Nocardia macrotermitis sp. nov. and Nocardia aurantia sp. nov., isolated from the gut of fungus growing-termite Macrotermes natalensis.</title>
        <authorList>
            <person name="Benndorf R."/>
            <person name="Schwitalla J."/>
            <person name="Martin K."/>
            <person name="De Beer W."/>
            <person name="Kaster A.-K."/>
            <person name="Vollmers J."/>
            <person name="Poulsen M."/>
            <person name="Beemelmanns C."/>
        </authorList>
    </citation>
    <scope>NUCLEOTIDE SEQUENCE [LARGE SCALE GENOMIC DNA]</scope>
    <source>
        <strain evidence="8 9">RB56</strain>
    </source>
</reference>
<dbReference type="Gene3D" id="3.90.20.20">
    <property type="match status" value="1"/>
</dbReference>
<dbReference type="PANTHER" id="PTHR21237">
    <property type="entry name" value="GRPE PROTEIN"/>
    <property type="match status" value="1"/>
</dbReference>
<dbReference type="SUPFAM" id="SSF58014">
    <property type="entry name" value="Coiled-coil domain of nucleotide exchange factor GrpE"/>
    <property type="match status" value="1"/>
</dbReference>
<keyword evidence="3 4" id="KW-0346">Stress response</keyword>
<dbReference type="PROSITE" id="PS01071">
    <property type="entry name" value="GRPE"/>
    <property type="match status" value="1"/>
</dbReference>
<dbReference type="InterPro" id="IPR000740">
    <property type="entry name" value="GrpE"/>
</dbReference>
<comment type="function">
    <text evidence="3 4">Participates actively in the response to hyperosmotic and heat shock by preventing the aggregation of stress-denatured proteins, in association with DnaK and GrpE. It is the nucleotide exchange factor for DnaK and may function as a thermosensor. Unfolded proteins bind initially to DnaJ; upon interaction with the DnaJ-bound protein, DnaK hydrolyzes its bound ATP, resulting in the formation of a stable complex. GrpE releases ADP from DnaK; ATP binding to DnaK triggers the release of the substrate protein, thus completing the reaction cycle. Several rounds of ATP-dependent interactions between DnaJ, DnaK and GrpE are required for fully efficient folding.</text>
</comment>
<evidence type="ECO:0000256" key="1">
    <source>
        <dbReference type="ARBA" id="ARBA00009054"/>
    </source>
</evidence>
<feature type="region of interest" description="Disordered" evidence="7">
    <location>
        <begin position="213"/>
        <end position="253"/>
    </location>
</feature>
<feature type="compositionally biased region" description="Basic and acidic residues" evidence="7">
    <location>
        <begin position="14"/>
        <end position="29"/>
    </location>
</feature>
<dbReference type="PRINTS" id="PR00773">
    <property type="entry name" value="GRPEPROTEIN"/>
</dbReference>
<dbReference type="Proteomes" id="UP000431401">
    <property type="component" value="Unassembled WGS sequence"/>
</dbReference>
<evidence type="ECO:0000256" key="4">
    <source>
        <dbReference type="RuleBase" id="RU000639"/>
    </source>
</evidence>
<keyword evidence="2 3" id="KW-0143">Chaperone</keyword>
<dbReference type="PANTHER" id="PTHR21237:SF23">
    <property type="entry name" value="GRPE PROTEIN HOMOLOG, MITOCHONDRIAL"/>
    <property type="match status" value="1"/>
</dbReference>
<feature type="compositionally biased region" description="Low complexity" evidence="7">
    <location>
        <begin position="30"/>
        <end position="73"/>
    </location>
</feature>
<comment type="subcellular location">
    <subcellularLocation>
        <location evidence="3">Cytoplasm</location>
    </subcellularLocation>
</comment>
<evidence type="ECO:0000313" key="9">
    <source>
        <dbReference type="Proteomes" id="UP000431401"/>
    </source>
</evidence>
<dbReference type="RefSeq" id="WP_319943881.1">
    <property type="nucleotide sequence ID" value="NZ_WEGI01000016.1"/>
</dbReference>
<keyword evidence="6" id="KW-0175">Coiled coil</keyword>
<proteinExistence type="inferred from homology"/>
<name>A0A7K0DYX0_9NOCA</name>
<dbReference type="GO" id="GO:0000774">
    <property type="term" value="F:adenyl-nucleotide exchange factor activity"/>
    <property type="evidence" value="ECO:0007669"/>
    <property type="project" value="InterPro"/>
</dbReference>
<dbReference type="GO" id="GO:0051087">
    <property type="term" value="F:protein-folding chaperone binding"/>
    <property type="evidence" value="ECO:0007669"/>
    <property type="project" value="InterPro"/>
</dbReference>